<protein>
    <submittedName>
        <fullName evidence="2">Uncharacterized protein</fullName>
    </submittedName>
</protein>
<keyword evidence="3" id="KW-1185">Reference proteome</keyword>
<evidence type="ECO:0000256" key="1">
    <source>
        <dbReference type="SAM" id="Phobius"/>
    </source>
</evidence>
<sequence length="41" mass="4577">MRFKTVLIVLMYHHSTVIIVATEIYGVDGPNFSGKLSVNLL</sequence>
<accession>A0A1Q6A1U3</accession>
<keyword evidence="1" id="KW-0472">Membrane</keyword>
<keyword evidence="1" id="KW-0812">Transmembrane</keyword>
<dbReference type="AlphaFoldDB" id="A0A1Q6A1U3"/>
<organism evidence="2 3">
    <name type="scientific">Mucilaginibacter polytrichastri</name>
    <dbReference type="NCBI Taxonomy" id="1302689"/>
    <lineage>
        <taxon>Bacteria</taxon>
        <taxon>Pseudomonadati</taxon>
        <taxon>Bacteroidota</taxon>
        <taxon>Sphingobacteriia</taxon>
        <taxon>Sphingobacteriales</taxon>
        <taxon>Sphingobacteriaceae</taxon>
        <taxon>Mucilaginibacter</taxon>
    </lineage>
</organism>
<dbReference type="Proteomes" id="UP000186720">
    <property type="component" value="Unassembled WGS sequence"/>
</dbReference>
<evidence type="ECO:0000313" key="2">
    <source>
        <dbReference type="EMBL" id="OKS87987.1"/>
    </source>
</evidence>
<comment type="caution">
    <text evidence="2">The sequence shown here is derived from an EMBL/GenBank/DDBJ whole genome shotgun (WGS) entry which is preliminary data.</text>
</comment>
<proteinExistence type="predicted"/>
<gene>
    <name evidence="2" type="ORF">RG47T_3451</name>
</gene>
<name>A0A1Q6A1U3_9SPHI</name>
<dbReference type="EMBL" id="MPPL01000001">
    <property type="protein sequence ID" value="OKS87987.1"/>
    <property type="molecule type" value="Genomic_DNA"/>
</dbReference>
<reference evidence="2 3" key="1">
    <citation type="submission" date="2016-11" db="EMBL/GenBank/DDBJ databases">
        <title>Whole Genome Sequencing of Mucilaginibacter polytrichastri RG4-7(T) isolated from the moss sample.</title>
        <authorList>
            <person name="Li Y."/>
        </authorList>
    </citation>
    <scope>NUCLEOTIDE SEQUENCE [LARGE SCALE GENOMIC DNA]</scope>
    <source>
        <strain evidence="2 3">RG4-7</strain>
    </source>
</reference>
<feature type="transmembrane region" description="Helical" evidence="1">
    <location>
        <begin position="7"/>
        <end position="27"/>
    </location>
</feature>
<evidence type="ECO:0000313" key="3">
    <source>
        <dbReference type="Proteomes" id="UP000186720"/>
    </source>
</evidence>
<keyword evidence="1" id="KW-1133">Transmembrane helix</keyword>